<dbReference type="Proteomes" id="UP000033483">
    <property type="component" value="Unassembled WGS sequence"/>
</dbReference>
<feature type="compositionally biased region" description="Polar residues" evidence="1">
    <location>
        <begin position="670"/>
        <end position="684"/>
    </location>
</feature>
<comment type="caution">
    <text evidence="2">The sequence shown here is derived from an EMBL/GenBank/DDBJ whole genome shotgun (WGS) entry which is preliminary data.</text>
</comment>
<sequence>MDGATGFYQMNGQPQTNRPQLPLQNQLQPPPTLQKSDCTQKPALTPVMRARALSDSSQPTPVKLSPAPMIVESARTSKDDSSIPSTSASASASSGSAVTSGSALTSYASSGLAPVTPIRSSFPRKQNNLTIQNAPQSRISLPLTSTGLSSSGLSSSTGTGLAPASPMHATATATIKPAPPSPKFDHPHPLAHSHIHSQLYSSPTNIIPRRSRGLDFSRAATSLHHTTLAQEHTLDSSPTIHSNRALHPSTRRRSGEYGGAEQSSTSLWSVMGGQDRPTLPSSLGGGIRTMLSDSDSSSDGDVMDEDMDEPYVTTPHVQRAAMPSVWPPTNSSSGWPSSSTPINSLMSYRDKTRPKKQPKRRTRATMGMSFAALSKSPPTALGKDNPLNMAMAQNRRDSISWQANQLQISGSDADDTMRSIGDGADRSVIRKVVAKRGNLLPKTKGFARIRAALAEETAPIDSDFRREAEVVRQVMESDRPEPRHTGITTSTPPTAQSSPNLAPFDTSEDITEDDMMMAEATNALATAWKHTPAPASATQGRLLWGNLTSKRIGSNTSAAGLTTPPMGPLRPRTMSNFNEDMAMDSPLGGASCAAIDTKPSDLVLPAALGSNTTNISGSAPSSAPKTSISATPSQHQHAPTVAEITRRINNKRRRDDDFDPMSFKRRAVSPSLSAHNSPIMQSPMQRDVTPWGPRPGSASASGSGGGSASGSVSGVESGSLLRGKPGRVGYQGMVDTNDGIMRMSIE</sequence>
<reference evidence="2 3" key="1">
    <citation type="submission" date="2015-03" db="EMBL/GenBank/DDBJ databases">
        <authorList>
            <person name="Radwan O."/>
            <person name="Al-Naeli F.A."/>
            <person name="Rendon G.A."/>
            <person name="Fields C."/>
        </authorList>
    </citation>
    <scope>NUCLEOTIDE SEQUENCE [LARGE SCALE GENOMIC DNA]</scope>
    <source>
        <strain evidence="2">CR-DP1</strain>
    </source>
</reference>
<feature type="region of interest" description="Disordered" evidence="1">
    <location>
        <begin position="474"/>
        <end position="507"/>
    </location>
</feature>
<feature type="compositionally biased region" description="Polar residues" evidence="1">
    <location>
        <begin position="614"/>
        <end position="637"/>
    </location>
</feature>
<feature type="compositionally biased region" description="Low complexity" evidence="1">
    <location>
        <begin position="327"/>
        <end position="344"/>
    </location>
</feature>
<name>A0A0F4Z8P4_9PEZI</name>
<dbReference type="PANTHER" id="PTHR42106:SF1">
    <property type="match status" value="1"/>
</dbReference>
<dbReference type="EMBL" id="LAEV01002237">
    <property type="protein sequence ID" value="KKA26208.1"/>
    <property type="molecule type" value="Genomic_DNA"/>
</dbReference>
<feature type="compositionally biased region" description="Low complexity" evidence="1">
    <location>
        <begin position="143"/>
        <end position="161"/>
    </location>
</feature>
<feature type="compositionally biased region" description="Low complexity" evidence="1">
    <location>
        <begin position="82"/>
        <end position="102"/>
    </location>
</feature>
<dbReference type="OrthoDB" id="340550at2759"/>
<evidence type="ECO:0000313" key="3">
    <source>
        <dbReference type="Proteomes" id="UP000033483"/>
    </source>
</evidence>
<proteinExistence type="predicted"/>
<feature type="region of interest" description="Disordered" evidence="1">
    <location>
        <begin position="320"/>
        <end position="345"/>
    </location>
</feature>
<protein>
    <submittedName>
        <fullName evidence="2">Uncharacterized protein</fullName>
    </submittedName>
</protein>
<evidence type="ECO:0000256" key="1">
    <source>
        <dbReference type="SAM" id="MobiDB-lite"/>
    </source>
</evidence>
<keyword evidence="3" id="KW-1185">Reference proteome</keyword>
<organism evidence="2 3">
    <name type="scientific">Thielaviopsis punctulata</name>
    <dbReference type="NCBI Taxonomy" id="72032"/>
    <lineage>
        <taxon>Eukaryota</taxon>
        <taxon>Fungi</taxon>
        <taxon>Dikarya</taxon>
        <taxon>Ascomycota</taxon>
        <taxon>Pezizomycotina</taxon>
        <taxon>Sordariomycetes</taxon>
        <taxon>Hypocreomycetidae</taxon>
        <taxon>Microascales</taxon>
        <taxon>Ceratocystidaceae</taxon>
        <taxon>Thielaviopsis</taxon>
    </lineage>
</organism>
<feature type="region of interest" description="Disordered" evidence="1">
    <location>
        <begin position="230"/>
        <end position="308"/>
    </location>
</feature>
<feature type="compositionally biased region" description="Basic and acidic residues" evidence="1">
    <location>
        <begin position="474"/>
        <end position="484"/>
    </location>
</feature>
<feature type="compositionally biased region" description="Low complexity" evidence="1">
    <location>
        <begin position="13"/>
        <end position="27"/>
    </location>
</feature>
<feature type="region of interest" description="Disordered" evidence="1">
    <location>
        <begin position="131"/>
        <end position="167"/>
    </location>
</feature>
<feature type="compositionally biased region" description="Acidic residues" evidence="1">
    <location>
        <begin position="296"/>
        <end position="308"/>
    </location>
</feature>
<gene>
    <name evidence="2" type="ORF">TD95_000019</name>
</gene>
<feature type="region of interest" description="Disordered" evidence="1">
    <location>
        <begin position="614"/>
        <end position="733"/>
    </location>
</feature>
<dbReference type="PANTHER" id="PTHR42106">
    <property type="entry name" value="CHROMOSOME 10, WHOLE GENOME SHOTGUN SEQUENCE"/>
    <property type="match status" value="1"/>
</dbReference>
<feature type="compositionally biased region" description="Low complexity" evidence="1">
    <location>
        <begin position="709"/>
        <end position="719"/>
    </location>
</feature>
<feature type="compositionally biased region" description="Low complexity" evidence="1">
    <location>
        <begin position="488"/>
        <end position="499"/>
    </location>
</feature>
<feature type="compositionally biased region" description="Polar residues" evidence="1">
    <location>
        <begin position="230"/>
        <end position="242"/>
    </location>
</feature>
<dbReference type="AlphaFoldDB" id="A0A0F4Z8P4"/>
<evidence type="ECO:0000313" key="2">
    <source>
        <dbReference type="EMBL" id="KKA26208.1"/>
    </source>
</evidence>
<accession>A0A0F4Z8P4</accession>
<feature type="region of interest" description="Disordered" evidence="1">
    <location>
        <begin position="1"/>
        <end position="102"/>
    </location>
</feature>